<protein>
    <submittedName>
        <fullName evidence="5">Avidin/streptavidin</fullName>
    </submittedName>
</protein>
<dbReference type="PROSITE" id="PS51326">
    <property type="entry name" value="AVIDIN_2"/>
    <property type="match status" value="1"/>
</dbReference>
<reference evidence="5" key="1">
    <citation type="submission" date="2006-03" db="EMBL/GenBank/DDBJ databases">
        <title>Complete sequence of Rhodopseudomonas palustris BisB18.</title>
        <authorList>
            <consortium name="US DOE Joint Genome Institute"/>
            <person name="Copeland A."/>
            <person name="Lucas S."/>
            <person name="Lapidus A."/>
            <person name="Barry K."/>
            <person name="Detter J.C."/>
            <person name="Glavina del Rio T."/>
            <person name="Hammon N."/>
            <person name="Israni S."/>
            <person name="Dalin E."/>
            <person name="Tice H."/>
            <person name="Pitluck S."/>
            <person name="Chain P."/>
            <person name="Malfatti S."/>
            <person name="Shin M."/>
            <person name="Vergez L."/>
            <person name="Schmutz J."/>
            <person name="Larimer F."/>
            <person name="Land M."/>
            <person name="Hauser L."/>
            <person name="Pelletier D.A."/>
            <person name="Kyrpides N."/>
            <person name="Anderson I."/>
            <person name="Oda Y."/>
            <person name="Harwood C.S."/>
            <person name="Richardson P."/>
        </authorList>
    </citation>
    <scope>NUCLEOTIDE SEQUENCE [LARGE SCALE GENOMIC DNA]</scope>
    <source>
        <strain evidence="5">BisB18</strain>
    </source>
</reference>
<evidence type="ECO:0000313" key="5">
    <source>
        <dbReference type="EMBL" id="ABD87200.1"/>
    </source>
</evidence>
<dbReference type="GO" id="GO:0005576">
    <property type="term" value="C:extracellular region"/>
    <property type="evidence" value="ECO:0007669"/>
    <property type="project" value="UniProtKB-SubCell"/>
</dbReference>
<dbReference type="GO" id="GO:0009374">
    <property type="term" value="F:biotin binding"/>
    <property type="evidence" value="ECO:0007669"/>
    <property type="project" value="InterPro"/>
</dbReference>
<comment type="subcellular location">
    <subcellularLocation>
        <location evidence="1">Secreted</location>
    </subcellularLocation>
</comment>
<dbReference type="PANTHER" id="PTHR34399">
    <property type="entry name" value="AVIDIN-RELATED"/>
    <property type="match status" value="1"/>
</dbReference>
<dbReference type="RefSeq" id="WP_011472104.1">
    <property type="nucleotide sequence ID" value="NC_007925.1"/>
</dbReference>
<keyword evidence="3 4" id="KW-0732">Signal</keyword>
<dbReference type="InterPro" id="IPR036896">
    <property type="entry name" value="Avidin-like_sf"/>
</dbReference>
<evidence type="ECO:0000256" key="4">
    <source>
        <dbReference type="SAM" id="SignalP"/>
    </source>
</evidence>
<dbReference type="KEGG" id="rpc:RPC_1638"/>
<name>Q218I6_RHOPB</name>
<dbReference type="AlphaFoldDB" id="Q218I6"/>
<gene>
    <name evidence="5" type="ordered locus">RPC_1638</name>
</gene>
<evidence type="ECO:0000256" key="3">
    <source>
        <dbReference type="ARBA" id="ARBA00022729"/>
    </source>
</evidence>
<sequence>MLRIVKTFLGLIAFASCWLTLSAAAQAQVSWTWTNQYGSVLAITTYNQSNGAITGTYTNKAAGSCDDGKPQAAAGWLAAGNTGSAISFSVNFAGCSSTTVWTGQLNSNAGFQGLWLLSLAEPVAWNGISAGADTFTFSSGDKAKLFSGSADAAKISATGSEKLSNTKK</sequence>
<dbReference type="HOGENOM" id="CLU_1623960_0_0_5"/>
<dbReference type="Gene3D" id="2.40.128.30">
    <property type="entry name" value="Avidin-like"/>
    <property type="match status" value="1"/>
</dbReference>
<evidence type="ECO:0000256" key="1">
    <source>
        <dbReference type="ARBA" id="ARBA00004613"/>
    </source>
</evidence>
<proteinExistence type="predicted"/>
<dbReference type="Pfam" id="PF01382">
    <property type="entry name" value="Avidin"/>
    <property type="match status" value="1"/>
</dbReference>
<dbReference type="EMBL" id="CP000301">
    <property type="protein sequence ID" value="ABD87200.1"/>
    <property type="molecule type" value="Genomic_DNA"/>
</dbReference>
<feature type="chain" id="PRO_5004199444" evidence="4">
    <location>
        <begin position="28"/>
        <end position="168"/>
    </location>
</feature>
<dbReference type="InterPro" id="IPR005468">
    <property type="entry name" value="Avidin/str"/>
</dbReference>
<feature type="signal peptide" evidence="4">
    <location>
        <begin position="1"/>
        <end position="27"/>
    </location>
</feature>
<organism evidence="5">
    <name type="scientific">Rhodopseudomonas palustris (strain BisB18)</name>
    <dbReference type="NCBI Taxonomy" id="316056"/>
    <lineage>
        <taxon>Bacteria</taxon>
        <taxon>Pseudomonadati</taxon>
        <taxon>Pseudomonadota</taxon>
        <taxon>Alphaproteobacteria</taxon>
        <taxon>Hyphomicrobiales</taxon>
        <taxon>Nitrobacteraceae</taxon>
        <taxon>Rhodopseudomonas</taxon>
    </lineage>
</organism>
<dbReference type="PROSITE" id="PS51257">
    <property type="entry name" value="PROKAR_LIPOPROTEIN"/>
    <property type="match status" value="1"/>
</dbReference>
<dbReference type="SUPFAM" id="SSF50876">
    <property type="entry name" value="Avidin/streptavidin"/>
    <property type="match status" value="1"/>
</dbReference>
<keyword evidence="2" id="KW-0964">Secreted</keyword>
<accession>Q218I6</accession>
<dbReference type="OrthoDB" id="8138261at2"/>
<evidence type="ECO:0000256" key="2">
    <source>
        <dbReference type="ARBA" id="ARBA00022525"/>
    </source>
</evidence>
<dbReference type="PANTHER" id="PTHR34399:SF3">
    <property type="entry name" value="AVID PROTEIN-RELATED"/>
    <property type="match status" value="1"/>
</dbReference>
<dbReference type="eggNOG" id="ENOG5030VS8">
    <property type="taxonomic scope" value="Bacteria"/>
</dbReference>
<dbReference type="InterPro" id="IPR051764">
    <property type="entry name" value="Avidin/Streptavidin-rel"/>
</dbReference>